<protein>
    <submittedName>
        <fullName evidence="1">Uncharacterized protein</fullName>
    </submittedName>
</protein>
<organism evidence="1 2">
    <name type="scientific">Pisolithus tinctorius Marx 270</name>
    <dbReference type="NCBI Taxonomy" id="870435"/>
    <lineage>
        <taxon>Eukaryota</taxon>
        <taxon>Fungi</taxon>
        <taxon>Dikarya</taxon>
        <taxon>Basidiomycota</taxon>
        <taxon>Agaricomycotina</taxon>
        <taxon>Agaricomycetes</taxon>
        <taxon>Agaricomycetidae</taxon>
        <taxon>Boletales</taxon>
        <taxon>Sclerodermatineae</taxon>
        <taxon>Pisolithaceae</taxon>
        <taxon>Pisolithus</taxon>
    </lineage>
</organism>
<sequence>MSGVTALPTAIVTRAASVAERKGTRMLRDRLKPFESLSYKGSTLLILYPFLGSRAVTVTRRVHFKLKLTDGL</sequence>
<name>A0A0C3NW37_PISTI</name>
<accession>A0A0C3NW37</accession>
<dbReference type="InParanoid" id="A0A0C3NW37"/>
<dbReference type="AlphaFoldDB" id="A0A0C3NW37"/>
<dbReference type="HOGENOM" id="CLU_2723237_0_0_1"/>
<reference evidence="1 2" key="1">
    <citation type="submission" date="2014-04" db="EMBL/GenBank/DDBJ databases">
        <authorList>
            <consortium name="DOE Joint Genome Institute"/>
            <person name="Kuo A."/>
            <person name="Kohler A."/>
            <person name="Costa M.D."/>
            <person name="Nagy L.G."/>
            <person name="Floudas D."/>
            <person name="Copeland A."/>
            <person name="Barry K.W."/>
            <person name="Cichocki N."/>
            <person name="Veneault-Fourrey C."/>
            <person name="LaButti K."/>
            <person name="Lindquist E.A."/>
            <person name="Lipzen A."/>
            <person name="Lundell T."/>
            <person name="Morin E."/>
            <person name="Murat C."/>
            <person name="Sun H."/>
            <person name="Tunlid A."/>
            <person name="Henrissat B."/>
            <person name="Grigoriev I.V."/>
            <person name="Hibbett D.S."/>
            <person name="Martin F."/>
            <person name="Nordberg H.P."/>
            <person name="Cantor M.N."/>
            <person name="Hua S.X."/>
        </authorList>
    </citation>
    <scope>NUCLEOTIDE SEQUENCE [LARGE SCALE GENOMIC DNA]</scope>
    <source>
        <strain evidence="1 2">Marx 270</strain>
    </source>
</reference>
<proteinExistence type="predicted"/>
<evidence type="ECO:0000313" key="1">
    <source>
        <dbReference type="EMBL" id="KIN99605.1"/>
    </source>
</evidence>
<keyword evidence="2" id="KW-1185">Reference proteome</keyword>
<reference evidence="2" key="2">
    <citation type="submission" date="2015-01" db="EMBL/GenBank/DDBJ databases">
        <title>Evolutionary Origins and Diversification of the Mycorrhizal Mutualists.</title>
        <authorList>
            <consortium name="DOE Joint Genome Institute"/>
            <consortium name="Mycorrhizal Genomics Consortium"/>
            <person name="Kohler A."/>
            <person name="Kuo A."/>
            <person name="Nagy L.G."/>
            <person name="Floudas D."/>
            <person name="Copeland A."/>
            <person name="Barry K.W."/>
            <person name="Cichocki N."/>
            <person name="Veneault-Fourrey C."/>
            <person name="LaButti K."/>
            <person name="Lindquist E.A."/>
            <person name="Lipzen A."/>
            <person name="Lundell T."/>
            <person name="Morin E."/>
            <person name="Murat C."/>
            <person name="Riley R."/>
            <person name="Ohm R."/>
            <person name="Sun H."/>
            <person name="Tunlid A."/>
            <person name="Henrissat B."/>
            <person name="Grigoriev I.V."/>
            <person name="Hibbett D.S."/>
            <person name="Martin F."/>
        </authorList>
    </citation>
    <scope>NUCLEOTIDE SEQUENCE [LARGE SCALE GENOMIC DNA]</scope>
    <source>
        <strain evidence="2">Marx 270</strain>
    </source>
</reference>
<dbReference type="Proteomes" id="UP000054217">
    <property type="component" value="Unassembled WGS sequence"/>
</dbReference>
<evidence type="ECO:0000313" key="2">
    <source>
        <dbReference type="Proteomes" id="UP000054217"/>
    </source>
</evidence>
<gene>
    <name evidence="1" type="ORF">M404DRAFT_807262</name>
</gene>
<dbReference type="EMBL" id="KN832003">
    <property type="protein sequence ID" value="KIN99605.1"/>
    <property type="molecule type" value="Genomic_DNA"/>
</dbReference>